<comment type="caution">
    <text evidence="2">The sequence shown here is derived from an EMBL/GenBank/DDBJ whole genome shotgun (WGS) entry which is preliminary data.</text>
</comment>
<organism evidence="2 3">
    <name type="scientific">Takifugu bimaculatus</name>
    <dbReference type="NCBI Taxonomy" id="433685"/>
    <lineage>
        <taxon>Eukaryota</taxon>
        <taxon>Metazoa</taxon>
        <taxon>Chordata</taxon>
        <taxon>Craniata</taxon>
        <taxon>Vertebrata</taxon>
        <taxon>Euteleostomi</taxon>
        <taxon>Actinopterygii</taxon>
        <taxon>Neopterygii</taxon>
        <taxon>Teleostei</taxon>
        <taxon>Neoteleostei</taxon>
        <taxon>Acanthomorphata</taxon>
        <taxon>Eupercaria</taxon>
        <taxon>Tetraodontiformes</taxon>
        <taxon>Tetradontoidea</taxon>
        <taxon>Tetraodontidae</taxon>
        <taxon>Takifugu</taxon>
    </lineage>
</organism>
<evidence type="ECO:0000256" key="1">
    <source>
        <dbReference type="SAM" id="MobiDB-lite"/>
    </source>
</evidence>
<dbReference type="Proteomes" id="UP000516260">
    <property type="component" value="Chromosome 8"/>
</dbReference>
<sequence length="127" mass="13476">MKVRKESASAADRSPAAMEAALVTTHPSVSLCKFPPLLKSEWTITPPIPSPECFKLKHQPKICISTPASNTRARPLSAPNSPAPAGQIKQMSTVSRTLENATAGRHPSADKVASPLLHNQICTNGAE</sequence>
<dbReference type="AlphaFoldDB" id="A0A4Z2B0C2"/>
<feature type="region of interest" description="Disordered" evidence="1">
    <location>
        <begin position="67"/>
        <end position="89"/>
    </location>
</feature>
<protein>
    <submittedName>
        <fullName evidence="2">Uncharacterized protein</fullName>
    </submittedName>
</protein>
<dbReference type="EMBL" id="SWLE01000021">
    <property type="protein sequence ID" value="TNM85751.1"/>
    <property type="molecule type" value="Genomic_DNA"/>
</dbReference>
<accession>A0A4Z2B0C2</accession>
<evidence type="ECO:0000313" key="2">
    <source>
        <dbReference type="EMBL" id="TNM85751.1"/>
    </source>
</evidence>
<proteinExistence type="predicted"/>
<gene>
    <name evidence="2" type="ORF">fugu_008022</name>
</gene>
<reference evidence="2 3" key="1">
    <citation type="submission" date="2019-04" db="EMBL/GenBank/DDBJ databases">
        <title>The sequence and de novo assembly of Takifugu bimaculatus genome using PacBio and Hi-C technologies.</title>
        <authorList>
            <person name="Xu P."/>
            <person name="Liu B."/>
            <person name="Zhou Z."/>
        </authorList>
    </citation>
    <scope>NUCLEOTIDE SEQUENCE [LARGE SCALE GENOMIC DNA]</scope>
    <source>
        <strain evidence="2">TB-2018</strain>
        <tissue evidence="2">Muscle</tissue>
    </source>
</reference>
<name>A0A4Z2B0C2_9TELE</name>
<keyword evidence="3" id="KW-1185">Reference proteome</keyword>
<evidence type="ECO:0000313" key="3">
    <source>
        <dbReference type="Proteomes" id="UP000516260"/>
    </source>
</evidence>